<dbReference type="Pfam" id="PF00702">
    <property type="entry name" value="Hydrolase"/>
    <property type="match status" value="1"/>
</dbReference>
<dbReference type="PANTHER" id="PTHR43611">
    <property type="entry name" value="ALPHA-D-GLUCOSE 1-PHOSPHATE PHOSPHATASE"/>
    <property type="match status" value="1"/>
</dbReference>
<organism evidence="1 2">
    <name type="scientific">Pseudoxanthomonas kaohsiungensis</name>
    <dbReference type="NCBI Taxonomy" id="283923"/>
    <lineage>
        <taxon>Bacteria</taxon>
        <taxon>Pseudomonadati</taxon>
        <taxon>Pseudomonadota</taxon>
        <taxon>Gammaproteobacteria</taxon>
        <taxon>Lysobacterales</taxon>
        <taxon>Lysobacteraceae</taxon>
        <taxon>Pseudoxanthomonas</taxon>
    </lineage>
</organism>
<dbReference type="SFLD" id="SFLDS00003">
    <property type="entry name" value="Haloacid_Dehalogenase"/>
    <property type="match status" value="1"/>
</dbReference>
<reference evidence="2" key="1">
    <citation type="journal article" date="2019" name="Int. J. Syst. Evol. Microbiol.">
        <title>The Global Catalogue of Microorganisms (GCM) 10K type strain sequencing project: providing services to taxonomists for standard genome sequencing and annotation.</title>
        <authorList>
            <consortium name="The Broad Institute Genomics Platform"/>
            <consortium name="The Broad Institute Genome Sequencing Center for Infectious Disease"/>
            <person name="Wu L."/>
            <person name="Ma J."/>
        </authorList>
    </citation>
    <scope>NUCLEOTIDE SEQUENCE [LARGE SCALE GENOMIC DNA]</scope>
    <source>
        <strain evidence="2">CCUG 55854</strain>
    </source>
</reference>
<dbReference type="InterPro" id="IPR036412">
    <property type="entry name" value="HAD-like_sf"/>
</dbReference>
<proteinExistence type="predicted"/>
<dbReference type="EMBL" id="JBHTKN010000002">
    <property type="protein sequence ID" value="MFD1041546.1"/>
    <property type="molecule type" value="Genomic_DNA"/>
</dbReference>
<evidence type="ECO:0000313" key="1">
    <source>
        <dbReference type="EMBL" id="MFD1041546.1"/>
    </source>
</evidence>
<dbReference type="RefSeq" id="WP_162377644.1">
    <property type="nucleotide sequence ID" value="NZ_JBHTKN010000002.1"/>
</dbReference>
<protein>
    <submittedName>
        <fullName evidence="1">HAD-IA family hydrolase</fullName>
    </submittedName>
</protein>
<dbReference type="InterPro" id="IPR023214">
    <property type="entry name" value="HAD_sf"/>
</dbReference>
<keyword evidence="2" id="KW-1185">Reference proteome</keyword>
<dbReference type="InterPro" id="IPR006439">
    <property type="entry name" value="HAD-SF_hydro_IA"/>
</dbReference>
<name>A0ABW3LVE7_9GAMM</name>
<gene>
    <name evidence="1" type="ORF">ACFQ2N_04175</name>
</gene>
<dbReference type="Gene3D" id="3.40.50.1000">
    <property type="entry name" value="HAD superfamily/HAD-like"/>
    <property type="match status" value="1"/>
</dbReference>
<dbReference type="GO" id="GO:0016787">
    <property type="term" value="F:hydrolase activity"/>
    <property type="evidence" value="ECO:0007669"/>
    <property type="project" value="UniProtKB-KW"/>
</dbReference>
<keyword evidence="1" id="KW-0378">Hydrolase</keyword>
<evidence type="ECO:0000313" key="2">
    <source>
        <dbReference type="Proteomes" id="UP001597033"/>
    </source>
</evidence>
<dbReference type="NCBIfam" id="TIGR01509">
    <property type="entry name" value="HAD-SF-IA-v3"/>
    <property type="match status" value="1"/>
</dbReference>
<dbReference type="PANTHER" id="PTHR43611:SF3">
    <property type="entry name" value="FLAVIN MONONUCLEOTIDE HYDROLASE 1, CHLOROPLATIC"/>
    <property type="match status" value="1"/>
</dbReference>
<sequence>MTLVVRPRLLLLDFDGVLAHYSHERRIAHLARTAGCEPARVADVLFASGLETEYDSGRIDTSTYLRRLGDGLGCAIDEAAWIASRLAGSRAAPGVIEQVLAAAAGTPVGVLTNNGALMAHAMRGIVAPLFPMLEGRVLCSGALGVRKPDAAAFARALDHFGVAAAQVLFVDDVFANVQGARAAGLQADTVTDAHTLRRVLRRYGLAS</sequence>
<dbReference type="SUPFAM" id="SSF56784">
    <property type="entry name" value="HAD-like"/>
    <property type="match status" value="1"/>
</dbReference>
<comment type="caution">
    <text evidence="1">The sequence shown here is derived from an EMBL/GenBank/DDBJ whole genome shotgun (WGS) entry which is preliminary data.</text>
</comment>
<dbReference type="Proteomes" id="UP001597033">
    <property type="component" value="Unassembled WGS sequence"/>
</dbReference>
<dbReference type="SFLD" id="SFLDG01129">
    <property type="entry name" value="C1.5:_HAD__Beta-PGM__Phosphata"/>
    <property type="match status" value="1"/>
</dbReference>
<accession>A0ABW3LVE7</accession>